<reference evidence="1" key="1">
    <citation type="submission" date="2020-03" db="EMBL/GenBank/DDBJ databases">
        <title>The deep terrestrial virosphere.</title>
        <authorList>
            <person name="Holmfeldt K."/>
            <person name="Nilsson E."/>
            <person name="Simone D."/>
            <person name="Lopez-Fernandez M."/>
            <person name="Wu X."/>
            <person name="de Brujin I."/>
            <person name="Lundin D."/>
            <person name="Andersson A."/>
            <person name="Bertilsson S."/>
            <person name="Dopson M."/>
        </authorList>
    </citation>
    <scope>NUCLEOTIDE SEQUENCE</scope>
    <source>
        <strain evidence="1">MM171A01909</strain>
        <strain evidence="2">MM171B02223</strain>
    </source>
</reference>
<organism evidence="1">
    <name type="scientific">viral metagenome</name>
    <dbReference type="NCBI Taxonomy" id="1070528"/>
    <lineage>
        <taxon>unclassified sequences</taxon>
        <taxon>metagenomes</taxon>
        <taxon>organismal metagenomes</taxon>
    </lineage>
</organism>
<dbReference type="EMBL" id="MT143721">
    <property type="protein sequence ID" value="QJB01643.1"/>
    <property type="molecule type" value="Genomic_DNA"/>
</dbReference>
<evidence type="ECO:0000313" key="1">
    <source>
        <dbReference type="EMBL" id="QJA98342.1"/>
    </source>
</evidence>
<evidence type="ECO:0000313" key="2">
    <source>
        <dbReference type="EMBL" id="QJB01643.1"/>
    </source>
</evidence>
<accession>A0A6M3LXR5</accession>
<sequence length="58" mass="6579">MEGKCELCGNLGQVKEKELPSPVPYYRKGKVPKNLKNTIFVCEELSPCAERVKALLWL</sequence>
<protein>
    <submittedName>
        <fullName evidence="1">Uncharacterized protein</fullName>
    </submittedName>
</protein>
<gene>
    <name evidence="1" type="ORF">MM171A01909_0002</name>
    <name evidence="2" type="ORF">MM171B02223_0002</name>
</gene>
<proteinExistence type="predicted"/>
<dbReference type="AlphaFoldDB" id="A0A6M3LXR5"/>
<name>A0A6M3LXR5_9ZZZZ</name>
<dbReference type="EMBL" id="MT143573">
    <property type="protein sequence ID" value="QJA98342.1"/>
    <property type="molecule type" value="Genomic_DNA"/>
</dbReference>